<dbReference type="NCBIfam" id="NF033510">
    <property type="entry name" value="Ca_tandemer"/>
    <property type="match status" value="1"/>
</dbReference>
<gene>
    <name evidence="2" type="ORF">NCTC8105_03072</name>
</gene>
<dbReference type="EMBL" id="UGHP01000001">
    <property type="protein sequence ID" value="STQ80927.1"/>
    <property type="molecule type" value="Genomic_DNA"/>
</dbReference>
<organism evidence="2 3">
    <name type="scientific">Hafnia alvei</name>
    <dbReference type="NCBI Taxonomy" id="569"/>
    <lineage>
        <taxon>Bacteria</taxon>
        <taxon>Pseudomonadati</taxon>
        <taxon>Pseudomonadota</taxon>
        <taxon>Gammaproteobacteria</taxon>
        <taxon>Enterobacterales</taxon>
        <taxon>Hafniaceae</taxon>
        <taxon>Hafnia</taxon>
    </lineage>
</organism>
<dbReference type="InterPro" id="IPR013783">
    <property type="entry name" value="Ig-like_fold"/>
</dbReference>
<evidence type="ECO:0000259" key="1">
    <source>
        <dbReference type="Pfam" id="PF19077"/>
    </source>
</evidence>
<accession>A0A377PKV5</accession>
<protein>
    <recommendedName>
        <fullName evidence="1">Bacterial Ig-like domain-containing protein</fullName>
    </recommendedName>
</protein>
<evidence type="ECO:0000313" key="3">
    <source>
        <dbReference type="Proteomes" id="UP000254821"/>
    </source>
</evidence>
<evidence type="ECO:0000313" key="2">
    <source>
        <dbReference type="EMBL" id="STQ80927.1"/>
    </source>
</evidence>
<name>A0A377PKV5_HAFAL</name>
<dbReference type="Gene3D" id="2.60.40.10">
    <property type="entry name" value="Immunoglobulins"/>
    <property type="match status" value="1"/>
</dbReference>
<dbReference type="InterPro" id="IPR044016">
    <property type="entry name" value="Big_13"/>
</dbReference>
<proteinExistence type="predicted"/>
<dbReference type="Proteomes" id="UP000254821">
    <property type="component" value="Unassembled WGS sequence"/>
</dbReference>
<sequence length="83" mass="8448">MTVNFGGKNYTATVDAQGNWTVNIPSGDFTNLKDGPQPITVTATDAVGNSNNISGSAQIDKTLPVLTINPITGDNVINAAGSA</sequence>
<dbReference type="AlphaFoldDB" id="A0A377PKV5"/>
<feature type="domain" description="Bacterial Ig-like" evidence="1">
    <location>
        <begin position="2"/>
        <end position="60"/>
    </location>
</feature>
<dbReference type="Pfam" id="PF19077">
    <property type="entry name" value="Big_13"/>
    <property type="match status" value="1"/>
</dbReference>
<reference evidence="2 3" key="1">
    <citation type="submission" date="2018-06" db="EMBL/GenBank/DDBJ databases">
        <authorList>
            <consortium name="Pathogen Informatics"/>
            <person name="Doyle S."/>
        </authorList>
    </citation>
    <scope>NUCLEOTIDE SEQUENCE [LARGE SCALE GENOMIC DNA]</scope>
    <source>
        <strain evidence="2 3">NCTC8105</strain>
    </source>
</reference>